<evidence type="ECO:0000256" key="8">
    <source>
        <dbReference type="ARBA" id="ARBA00023125"/>
    </source>
</evidence>
<evidence type="ECO:0000256" key="1">
    <source>
        <dbReference type="ARBA" id="ARBA00022722"/>
    </source>
</evidence>
<dbReference type="InterPro" id="IPR038726">
    <property type="entry name" value="PDDEXK_AddAB-type"/>
</dbReference>
<keyword evidence="5 12" id="KW-0347">Helicase</keyword>
<dbReference type="Gene3D" id="3.90.320.10">
    <property type="match status" value="1"/>
</dbReference>
<evidence type="ECO:0000256" key="2">
    <source>
        <dbReference type="ARBA" id="ARBA00022741"/>
    </source>
</evidence>
<dbReference type="Proteomes" id="UP000033166">
    <property type="component" value="Chromosome I"/>
</dbReference>
<protein>
    <submittedName>
        <fullName evidence="12">ATP-dependent helicase/deoxyribonuclease subunit B</fullName>
    </submittedName>
</protein>
<dbReference type="GO" id="GO:0006310">
    <property type="term" value="P:DNA recombination"/>
    <property type="evidence" value="ECO:0007669"/>
    <property type="project" value="TreeGrafter"/>
</dbReference>
<evidence type="ECO:0000256" key="3">
    <source>
        <dbReference type="ARBA" id="ARBA00022763"/>
    </source>
</evidence>
<dbReference type="Pfam" id="PF12705">
    <property type="entry name" value="PDDEXK_1"/>
    <property type="match status" value="1"/>
</dbReference>
<keyword evidence="2" id="KW-0547">Nucleotide-binding</keyword>
<reference evidence="13" key="1">
    <citation type="submission" date="2015-01" db="EMBL/GenBank/DDBJ databases">
        <authorList>
            <person name="Andreevskaya M."/>
        </authorList>
    </citation>
    <scope>NUCLEOTIDE SEQUENCE [LARGE SCALE GENOMIC DNA]</scope>
    <source>
        <strain evidence="13">MKFS47</strain>
    </source>
</reference>
<dbReference type="InterPro" id="IPR011604">
    <property type="entry name" value="PDDEXK-like_dom_sf"/>
</dbReference>
<accession>A0A0D6DU20</accession>
<keyword evidence="6" id="KW-0269">Exonuclease</keyword>
<dbReference type="InterPro" id="IPR027417">
    <property type="entry name" value="P-loop_NTPase"/>
</dbReference>
<dbReference type="RefSeq" id="WP_047914517.1">
    <property type="nucleotide sequence ID" value="NZ_LN774769.1"/>
</dbReference>
<organism evidence="12 13">
    <name type="scientific">Pseudolactococcus piscium MKFS47</name>
    <dbReference type="NCBI Taxonomy" id="297352"/>
    <lineage>
        <taxon>Bacteria</taxon>
        <taxon>Bacillati</taxon>
        <taxon>Bacillota</taxon>
        <taxon>Bacilli</taxon>
        <taxon>Lactobacillales</taxon>
        <taxon>Streptococcaceae</taxon>
        <taxon>Pseudolactococcus</taxon>
    </lineage>
</organism>
<dbReference type="AlphaFoldDB" id="A0A0D6DU20"/>
<dbReference type="SUPFAM" id="SSF52980">
    <property type="entry name" value="Restriction endonuclease-like"/>
    <property type="match status" value="1"/>
</dbReference>
<evidence type="ECO:0000259" key="10">
    <source>
        <dbReference type="Pfam" id="PF12705"/>
    </source>
</evidence>
<evidence type="ECO:0000256" key="6">
    <source>
        <dbReference type="ARBA" id="ARBA00022839"/>
    </source>
</evidence>
<dbReference type="EMBL" id="LN774769">
    <property type="protein sequence ID" value="CEN27203.1"/>
    <property type="molecule type" value="Genomic_DNA"/>
</dbReference>
<feature type="domain" description="ATP-dependent helicase/deoxyribonuclease subunit B N-terminal" evidence="11">
    <location>
        <begin position="19"/>
        <end position="252"/>
    </location>
</feature>
<dbReference type="InterPro" id="IPR014141">
    <property type="entry name" value="DNA_helicase_suRexB"/>
</dbReference>
<evidence type="ECO:0000313" key="12">
    <source>
        <dbReference type="EMBL" id="CEN27203.1"/>
    </source>
</evidence>
<name>A0A0D6DU20_9LACT</name>
<dbReference type="GO" id="GO:0005524">
    <property type="term" value="F:ATP binding"/>
    <property type="evidence" value="ECO:0007669"/>
    <property type="project" value="UniProtKB-KW"/>
</dbReference>
<evidence type="ECO:0000256" key="4">
    <source>
        <dbReference type="ARBA" id="ARBA00022801"/>
    </source>
</evidence>
<keyword evidence="3" id="KW-0227">DNA damage</keyword>
<dbReference type="GO" id="GO:0006281">
    <property type="term" value="P:DNA repair"/>
    <property type="evidence" value="ECO:0007669"/>
    <property type="project" value="UniProtKB-KW"/>
</dbReference>
<keyword evidence="8" id="KW-0238">DNA-binding</keyword>
<dbReference type="NCBIfam" id="TIGR02774">
    <property type="entry name" value="rexB_recomb"/>
    <property type="match status" value="1"/>
</dbReference>
<dbReference type="GO" id="GO:0003677">
    <property type="term" value="F:DNA binding"/>
    <property type="evidence" value="ECO:0007669"/>
    <property type="project" value="UniProtKB-KW"/>
</dbReference>
<dbReference type="SUPFAM" id="SSF52540">
    <property type="entry name" value="P-loop containing nucleoside triphosphate hydrolases"/>
    <property type="match status" value="1"/>
</dbReference>
<keyword evidence="4" id="KW-0378">Hydrolase</keyword>
<dbReference type="GO" id="GO:0004527">
    <property type="term" value="F:exonuclease activity"/>
    <property type="evidence" value="ECO:0007669"/>
    <property type="project" value="UniProtKB-KW"/>
</dbReference>
<keyword evidence="7" id="KW-0067">ATP-binding</keyword>
<dbReference type="HOGENOM" id="CLU_007838_0_0_9"/>
<proteinExistence type="predicted"/>
<dbReference type="Gene3D" id="3.40.50.300">
    <property type="entry name" value="P-loop containing nucleotide triphosphate hydrolases"/>
    <property type="match status" value="3"/>
</dbReference>
<dbReference type="KEGG" id="lpk:LACPI_0003"/>
<evidence type="ECO:0000256" key="5">
    <source>
        <dbReference type="ARBA" id="ARBA00022806"/>
    </source>
</evidence>
<dbReference type="InterPro" id="IPR049035">
    <property type="entry name" value="ADDB_N"/>
</dbReference>
<dbReference type="GO" id="GO:0004386">
    <property type="term" value="F:helicase activity"/>
    <property type="evidence" value="ECO:0007669"/>
    <property type="project" value="UniProtKB-KW"/>
</dbReference>
<evidence type="ECO:0000256" key="9">
    <source>
        <dbReference type="ARBA" id="ARBA00023204"/>
    </source>
</evidence>
<feature type="domain" description="PD-(D/E)XK endonuclease-like" evidence="10">
    <location>
        <begin position="751"/>
        <end position="1075"/>
    </location>
</feature>
<dbReference type="STRING" id="1364.LP2241_10022"/>
<sequence length="1112" mass="127366">MKIIHTDIYGQLTDFLIDEARDYIEAGKKIFYIVPSSLSFEKEKEILTRFNHGQDGALFDLTVTRLKQLPWYFDKNQETDKTNLSTVGLAMLMRRTLSLLSDEAIPTYRFIKEKQGFIDQLVELYHELNTANLTSDELLLATNNQKNQELKIILDEFNYQLGHFSNEDKLQQFIDLLVNDNVTANLQNYVLIIDGYSRFSAEELTLIDVLSTQVSDITLGIYASKKSLSATFIEGNIYQQSVELIRTLSQKYELTLVDKTVNKDDTIFTEISDLMEKESDFSITDEDHLTPNDAIEVWQVVNHKEEIEHVAKQIRQLLYQGVNYKDILVLLGDVNTDGILLPEIFKTYEIPFFYAQEKSMKDHPLIVLVESLLKIKKNRYQLHDILNLLKTGLYTADHLALQDVYKFEYYSLQRNVRGKSKFNQAFENHGPEKIRRLLVGERSPLQVFLETKKTKGTTWVKKFQAFLETGLVKVSLEQLYFASEAAANFEKSSEHLEVWKLLMTVLEEFTAVFGMATLSIQEFLEIIESGIKNASYRLVPANVDVVQVKSYELVEPHTADYVFAIGLTASNFPKQKQNLSLLSDEERAAINRNLRETDRIQYVDEPAFINGKKNSFTAVQLFNTANKKLVLSTPQIYTNEQSEMSSYLSFLVNRGLKPTIKTGVNLVDTLEHIGNYNGLLANFGEIQRQLVTTSNTDFKHQSSSFWVSLFRVMTKKSDYQFLLSAAKTDQLSARQIQPPVISALYPSDLNASVSSFENFYNCEYQYFLNQTLHIKEFETIDLDSRLSGSYFHEVFEKVMRTSAQDGQAFDQILAKTLQEVDEKYQVYFKRDALSQFTQSRLQEIIYQTATMIKQTLGNSGIQSLAFEQAFGFEQSTLKTYQVALQDNKKLQLRGLIDRVDTLFNTLGAVDYKSGDKKFDLQDAYDGTSLQFLTYLDILHQNATKFGTTADIWGALYLHLQNPTIPLKSIKAISDIPNELKKLMKYTGFFNAELASDLKDSFDDLFNLGQFTKENQPFKNNNNFFTEPEISAMISQNETLYQVAGKKILSGKVDINPVVVNHHAKGCQFCQFKSICGFEPDLHLSSGRKIHQKSKEEIREALLKGESINESSD</sequence>
<evidence type="ECO:0000259" key="11">
    <source>
        <dbReference type="Pfam" id="PF21445"/>
    </source>
</evidence>
<dbReference type="PANTHER" id="PTHR30591:SF1">
    <property type="entry name" value="RECBCD ENZYME SUBUNIT RECC"/>
    <property type="match status" value="1"/>
</dbReference>
<dbReference type="Pfam" id="PF21445">
    <property type="entry name" value="ADDB_N"/>
    <property type="match status" value="1"/>
</dbReference>
<dbReference type="GO" id="GO:0016817">
    <property type="term" value="F:hydrolase activity, acting on acid anhydrides"/>
    <property type="evidence" value="ECO:0007669"/>
    <property type="project" value="InterPro"/>
</dbReference>
<gene>
    <name evidence="12" type="ORF">LACPI_0003</name>
</gene>
<dbReference type="InterPro" id="IPR011335">
    <property type="entry name" value="Restrct_endonuc-II-like"/>
</dbReference>
<evidence type="ECO:0000256" key="7">
    <source>
        <dbReference type="ARBA" id="ARBA00022840"/>
    </source>
</evidence>
<keyword evidence="1" id="KW-0540">Nuclease</keyword>
<dbReference type="PANTHER" id="PTHR30591">
    <property type="entry name" value="RECBCD ENZYME SUBUNIT RECC"/>
    <property type="match status" value="1"/>
</dbReference>
<evidence type="ECO:0000313" key="13">
    <source>
        <dbReference type="Proteomes" id="UP000033166"/>
    </source>
</evidence>
<keyword evidence="9" id="KW-0234">DNA repair</keyword>